<name>A0A0F9HLJ6_9ZZZZ</name>
<evidence type="ECO:0000313" key="1">
    <source>
        <dbReference type="EMBL" id="KKL76037.1"/>
    </source>
</evidence>
<feature type="non-terminal residue" evidence="1">
    <location>
        <position position="1"/>
    </location>
</feature>
<organism evidence="1">
    <name type="scientific">marine sediment metagenome</name>
    <dbReference type="NCBI Taxonomy" id="412755"/>
    <lineage>
        <taxon>unclassified sequences</taxon>
        <taxon>metagenomes</taxon>
        <taxon>ecological metagenomes</taxon>
    </lineage>
</organism>
<reference evidence="1" key="1">
    <citation type="journal article" date="2015" name="Nature">
        <title>Complex archaea that bridge the gap between prokaryotes and eukaryotes.</title>
        <authorList>
            <person name="Spang A."/>
            <person name="Saw J.H."/>
            <person name="Jorgensen S.L."/>
            <person name="Zaremba-Niedzwiedzka K."/>
            <person name="Martijn J."/>
            <person name="Lind A.E."/>
            <person name="van Eijk R."/>
            <person name="Schleper C."/>
            <person name="Guy L."/>
            <person name="Ettema T.J."/>
        </authorList>
    </citation>
    <scope>NUCLEOTIDE SEQUENCE</scope>
</reference>
<sequence length="76" mass="8433">GWGARKLATLLGFDSVILCGMPLNPGNYASGRLSKLMKNPDVIDSFRREIEDDIEWHEGVTSMSGWTRELLGGPRL</sequence>
<comment type="caution">
    <text evidence="1">The sequence shown here is derived from an EMBL/GenBank/DDBJ whole genome shotgun (WGS) entry which is preliminary data.</text>
</comment>
<protein>
    <submittedName>
        <fullName evidence="1">Uncharacterized protein</fullName>
    </submittedName>
</protein>
<gene>
    <name evidence="1" type="ORF">LCGC14_2048930</name>
</gene>
<dbReference type="EMBL" id="LAZR01024180">
    <property type="protein sequence ID" value="KKL76037.1"/>
    <property type="molecule type" value="Genomic_DNA"/>
</dbReference>
<proteinExistence type="predicted"/>
<dbReference type="AlphaFoldDB" id="A0A0F9HLJ6"/>
<accession>A0A0F9HLJ6</accession>